<comment type="caution">
    <text evidence="7">The sequence shown here is derived from an EMBL/GenBank/DDBJ whole genome shotgun (WGS) entry which is preliminary data.</text>
</comment>
<evidence type="ECO:0000259" key="6">
    <source>
        <dbReference type="PROSITE" id="PS50887"/>
    </source>
</evidence>
<dbReference type="PROSITE" id="PS50887">
    <property type="entry name" value="GGDEF"/>
    <property type="match status" value="1"/>
</dbReference>
<proteinExistence type="predicted"/>
<comment type="catalytic activity">
    <reaction evidence="3">
        <text>2 GTP = 3',3'-c-di-GMP + 2 diphosphate</text>
        <dbReference type="Rhea" id="RHEA:24898"/>
        <dbReference type="ChEBI" id="CHEBI:33019"/>
        <dbReference type="ChEBI" id="CHEBI:37565"/>
        <dbReference type="ChEBI" id="CHEBI:58805"/>
        <dbReference type="EC" id="2.7.7.65"/>
    </reaction>
</comment>
<dbReference type="STRING" id="291169.A9E74_01030"/>
<feature type="domain" description="GGDEF" evidence="6">
    <location>
        <begin position="343"/>
        <end position="472"/>
    </location>
</feature>
<dbReference type="AlphaFoldDB" id="A0A1E3GTC7"/>
<keyword evidence="8" id="KW-1185">Reference proteome</keyword>
<evidence type="ECO:0000256" key="4">
    <source>
        <dbReference type="SAM" id="Phobius"/>
    </source>
</evidence>
<gene>
    <name evidence="7" type="primary">ydaM_1</name>
    <name evidence="7" type="ORF">A9E74_01030</name>
</gene>
<dbReference type="SMART" id="SM00062">
    <property type="entry name" value="PBPb"/>
    <property type="match status" value="1"/>
</dbReference>
<dbReference type="EC" id="2.7.7.65" evidence="2"/>
<organism evidence="7 8">
    <name type="scientific">Methylophaga muralis</name>
    <dbReference type="NCBI Taxonomy" id="291169"/>
    <lineage>
        <taxon>Bacteria</taxon>
        <taxon>Pseudomonadati</taxon>
        <taxon>Pseudomonadota</taxon>
        <taxon>Gammaproteobacteria</taxon>
        <taxon>Thiotrichales</taxon>
        <taxon>Piscirickettsiaceae</taxon>
        <taxon>Methylophaga</taxon>
    </lineage>
</organism>
<sequence length="481" mass="55443">MKPRMVNRTFFRTLILVGFLATHSVSAEVLLSQAEQDFLAEKQFIKLCTDPDWLPYEGIDENHEFTGIMSDFYALWSDKITTPIELVHSNSWQQSLQLIRNGECDILSSAMDVPSRRDWLNVTTPYIFYPLAIATQPDHEFVVKFEQVLDRDFVMVEGYAGIEMLRDRYPDIKIEAVTSSREGLKLVETGQVYGFIDTVPTINFQMLRWGISHLKISGVLDIQYAMSVGVSVREPQLLEIFNKVIADTTDLERQRVLKNWLSLDYKQPDDKALFWLLFSAVVLIMMVLIYRYTKIHHHNRKLRQLNTRLEHISQYDHLTGLANRYALHQRFNVEMDLASQTLQTFSLILLDLDFFKDINDTYGHDVGDNVIKEFAVLLQSMVRENDLVGRWGGEEFLILCSQTSKNGAFQLAEHLRLQVQTMGFSVDRQITASFGLSEYRQGETIGDTIKRADDALYLAKNNGRNQIVMADSDLDESTTKH</sequence>
<dbReference type="Pfam" id="PF00990">
    <property type="entry name" value="GGDEF"/>
    <property type="match status" value="1"/>
</dbReference>
<evidence type="ECO:0000313" key="7">
    <source>
        <dbReference type="EMBL" id="ODN67303.1"/>
    </source>
</evidence>
<dbReference type="InterPro" id="IPR043128">
    <property type="entry name" value="Rev_trsase/Diguanyl_cyclase"/>
</dbReference>
<dbReference type="Gene3D" id="3.30.70.270">
    <property type="match status" value="1"/>
</dbReference>
<keyword evidence="4" id="KW-1133">Transmembrane helix</keyword>
<dbReference type="SMART" id="SM00267">
    <property type="entry name" value="GGDEF"/>
    <property type="match status" value="1"/>
</dbReference>
<dbReference type="GO" id="GO:0052621">
    <property type="term" value="F:diguanylate cyclase activity"/>
    <property type="evidence" value="ECO:0007669"/>
    <property type="project" value="UniProtKB-EC"/>
</dbReference>
<dbReference type="Pfam" id="PF00497">
    <property type="entry name" value="SBP_bac_3"/>
    <property type="match status" value="1"/>
</dbReference>
<comment type="cofactor">
    <cofactor evidence="1">
        <name>Mg(2+)</name>
        <dbReference type="ChEBI" id="CHEBI:18420"/>
    </cofactor>
</comment>
<accession>A0A1E3GTC7</accession>
<dbReference type="Gene3D" id="3.40.190.10">
    <property type="entry name" value="Periplasmic binding protein-like II"/>
    <property type="match status" value="2"/>
</dbReference>
<dbReference type="SUPFAM" id="SSF55073">
    <property type="entry name" value="Nucleotide cyclase"/>
    <property type="match status" value="1"/>
</dbReference>
<dbReference type="InterPro" id="IPR000160">
    <property type="entry name" value="GGDEF_dom"/>
</dbReference>
<dbReference type="InterPro" id="IPR050469">
    <property type="entry name" value="Diguanylate_Cyclase"/>
</dbReference>
<evidence type="ECO:0000256" key="3">
    <source>
        <dbReference type="ARBA" id="ARBA00034247"/>
    </source>
</evidence>
<keyword evidence="7" id="KW-0808">Transferase</keyword>
<keyword evidence="4" id="KW-0812">Transmembrane</keyword>
<dbReference type="SUPFAM" id="SSF53850">
    <property type="entry name" value="Periplasmic binding protein-like II"/>
    <property type="match status" value="1"/>
</dbReference>
<dbReference type="PANTHER" id="PTHR45138:SF9">
    <property type="entry name" value="DIGUANYLATE CYCLASE DGCM-RELATED"/>
    <property type="match status" value="1"/>
</dbReference>
<dbReference type="GO" id="GO:0043709">
    <property type="term" value="P:cell adhesion involved in single-species biofilm formation"/>
    <property type="evidence" value="ECO:0007669"/>
    <property type="project" value="TreeGrafter"/>
</dbReference>
<dbReference type="CDD" id="cd01949">
    <property type="entry name" value="GGDEF"/>
    <property type="match status" value="1"/>
</dbReference>
<dbReference type="FunFam" id="3.30.70.270:FF:000001">
    <property type="entry name" value="Diguanylate cyclase domain protein"/>
    <property type="match status" value="1"/>
</dbReference>
<feature type="chain" id="PRO_5009128647" description="diguanylate cyclase" evidence="5">
    <location>
        <begin position="28"/>
        <end position="481"/>
    </location>
</feature>
<dbReference type="GO" id="GO:1902201">
    <property type="term" value="P:negative regulation of bacterial-type flagellum-dependent cell motility"/>
    <property type="evidence" value="ECO:0007669"/>
    <property type="project" value="TreeGrafter"/>
</dbReference>
<dbReference type="EMBL" id="MCRI01000007">
    <property type="protein sequence ID" value="ODN67303.1"/>
    <property type="molecule type" value="Genomic_DNA"/>
</dbReference>
<evidence type="ECO:0000256" key="1">
    <source>
        <dbReference type="ARBA" id="ARBA00001946"/>
    </source>
</evidence>
<feature type="transmembrane region" description="Helical" evidence="4">
    <location>
        <begin position="272"/>
        <end position="293"/>
    </location>
</feature>
<evidence type="ECO:0000313" key="8">
    <source>
        <dbReference type="Proteomes" id="UP000094379"/>
    </source>
</evidence>
<feature type="signal peptide" evidence="5">
    <location>
        <begin position="1"/>
        <end position="27"/>
    </location>
</feature>
<keyword evidence="4" id="KW-0472">Membrane</keyword>
<dbReference type="InterPro" id="IPR001638">
    <property type="entry name" value="Solute-binding_3/MltF_N"/>
</dbReference>
<keyword evidence="5" id="KW-0732">Signal</keyword>
<name>A0A1E3GTC7_9GAMM</name>
<dbReference type="NCBIfam" id="TIGR00254">
    <property type="entry name" value="GGDEF"/>
    <property type="match status" value="1"/>
</dbReference>
<dbReference type="InterPro" id="IPR029787">
    <property type="entry name" value="Nucleotide_cyclase"/>
</dbReference>
<dbReference type="PANTHER" id="PTHR45138">
    <property type="entry name" value="REGULATORY COMPONENTS OF SENSORY TRANSDUCTION SYSTEM"/>
    <property type="match status" value="1"/>
</dbReference>
<dbReference type="Proteomes" id="UP000094379">
    <property type="component" value="Unassembled WGS sequence"/>
</dbReference>
<evidence type="ECO:0000256" key="5">
    <source>
        <dbReference type="SAM" id="SignalP"/>
    </source>
</evidence>
<dbReference type="CDD" id="cd13708">
    <property type="entry name" value="PBP2_BvgS_like_1"/>
    <property type="match status" value="1"/>
</dbReference>
<evidence type="ECO:0000256" key="2">
    <source>
        <dbReference type="ARBA" id="ARBA00012528"/>
    </source>
</evidence>
<reference evidence="7 8" key="1">
    <citation type="submission" date="2016-07" db="EMBL/GenBank/DDBJ databases">
        <title>Draft Genome Sequence of Methylophaga muralis Bur 1.</title>
        <authorList>
            <person name="Vasilenko O.V."/>
            <person name="Doronina N.V."/>
            <person name="Shmareva M.N."/>
            <person name="Tarlachkov S.V."/>
            <person name="Mustakhimov I."/>
            <person name="Trotsenko Y.A."/>
        </authorList>
    </citation>
    <scope>NUCLEOTIDE SEQUENCE [LARGE SCALE GENOMIC DNA]</scope>
    <source>
        <strain evidence="7 8">Bur 1</strain>
    </source>
</reference>
<dbReference type="GO" id="GO:0005886">
    <property type="term" value="C:plasma membrane"/>
    <property type="evidence" value="ECO:0007669"/>
    <property type="project" value="TreeGrafter"/>
</dbReference>
<protein>
    <recommendedName>
        <fullName evidence="2">diguanylate cyclase</fullName>
        <ecNumber evidence="2">2.7.7.65</ecNumber>
    </recommendedName>
</protein>
<dbReference type="PATRIC" id="fig|291169.3.peg.1037"/>
<keyword evidence="7" id="KW-0548">Nucleotidyltransferase</keyword>